<gene>
    <name evidence="2" type="ORF">HMPREF9140_00912</name>
</gene>
<protein>
    <submittedName>
        <fullName evidence="2">Uncharacterized protein</fullName>
    </submittedName>
</protein>
<proteinExistence type="predicted"/>
<dbReference type="RefSeq" id="WP_006952036.1">
    <property type="nucleotide sequence ID" value="NZ_JH594521.1"/>
</dbReference>
<evidence type="ECO:0000313" key="2">
    <source>
        <dbReference type="EMBL" id="EHO71594.1"/>
    </source>
</evidence>
<evidence type="ECO:0000313" key="3">
    <source>
        <dbReference type="Proteomes" id="UP000016023"/>
    </source>
</evidence>
<dbReference type="STRING" id="883158.HMPREF9140_00912"/>
<dbReference type="Proteomes" id="UP000016023">
    <property type="component" value="Unassembled WGS sequence"/>
</dbReference>
<keyword evidence="1" id="KW-0472">Membrane</keyword>
<feature type="transmembrane region" description="Helical" evidence="1">
    <location>
        <begin position="46"/>
        <end position="67"/>
    </location>
</feature>
<keyword evidence="3" id="KW-1185">Reference proteome</keyword>
<dbReference type="HOGENOM" id="CLU_136626_1_0_10"/>
<name>H1Q1X4_9BACT</name>
<comment type="caution">
    <text evidence="2">The sequence shown here is derived from an EMBL/GenBank/DDBJ whole genome shotgun (WGS) entry which is preliminary data.</text>
</comment>
<sequence length="139" mass="15929">MKKTQRILQIQLFVAALLSIVIIILYETQLILPGTLFSNDESAKLTIVQFIMQFVTLAACPIALYLFKIAPIRRNLTSPKALSIWGTLRIQMLCVPMVTNIWLYYSTGFSTGHFYMFLILGICLFLVYPSETRCKKELQ</sequence>
<dbReference type="AlphaFoldDB" id="H1Q1X4"/>
<feature type="transmembrane region" description="Helical" evidence="1">
    <location>
        <begin position="111"/>
        <end position="128"/>
    </location>
</feature>
<organism evidence="2 3">
    <name type="scientific">Prevotella micans F0438</name>
    <dbReference type="NCBI Taxonomy" id="883158"/>
    <lineage>
        <taxon>Bacteria</taxon>
        <taxon>Pseudomonadati</taxon>
        <taxon>Bacteroidota</taxon>
        <taxon>Bacteroidia</taxon>
        <taxon>Bacteroidales</taxon>
        <taxon>Prevotellaceae</taxon>
        <taxon>Prevotella</taxon>
    </lineage>
</organism>
<keyword evidence="1" id="KW-1133">Transmembrane helix</keyword>
<dbReference type="PATRIC" id="fig|883158.3.peg.922"/>
<keyword evidence="1" id="KW-0812">Transmembrane</keyword>
<reference evidence="2 3" key="1">
    <citation type="submission" date="2011-12" db="EMBL/GenBank/DDBJ databases">
        <title>The Genome Sequence of Prevotella micans F0438.</title>
        <authorList>
            <consortium name="The Broad Institute Genome Sequencing Platform"/>
            <person name="Earl A."/>
            <person name="Ward D."/>
            <person name="Feldgarden M."/>
            <person name="Gevers D."/>
            <person name="Izard J."/>
            <person name="Baranova O.V."/>
            <person name="Blanton J.M."/>
            <person name="Wade W.G."/>
            <person name="Dewhirst F.E."/>
            <person name="Young S.K."/>
            <person name="Zeng Q."/>
            <person name="Gargeya S."/>
            <person name="Fitzgerald M."/>
            <person name="Haas B."/>
            <person name="Abouelleil A."/>
            <person name="Alvarado L."/>
            <person name="Arachchi H.M."/>
            <person name="Berlin A."/>
            <person name="Chapman S.B."/>
            <person name="Gearin G."/>
            <person name="Goldberg J."/>
            <person name="Griggs A."/>
            <person name="Gujja S."/>
            <person name="Hansen M."/>
            <person name="Heiman D."/>
            <person name="Howarth C."/>
            <person name="Larimer J."/>
            <person name="Lui A."/>
            <person name="MacDonald P.J.P."/>
            <person name="McCowen C."/>
            <person name="Montmayeur A."/>
            <person name="Murphy C."/>
            <person name="Neiman D."/>
            <person name="Pearson M."/>
            <person name="Priest M."/>
            <person name="Roberts A."/>
            <person name="Saif S."/>
            <person name="Shea T."/>
            <person name="Sisk P."/>
            <person name="Stolte C."/>
            <person name="Sykes S."/>
            <person name="Wortman J."/>
            <person name="Nusbaum C."/>
            <person name="Birren B."/>
        </authorList>
    </citation>
    <scope>NUCLEOTIDE SEQUENCE [LARGE SCALE GENOMIC DNA]</scope>
    <source>
        <strain evidence="2 3">F0438</strain>
    </source>
</reference>
<feature type="transmembrane region" description="Helical" evidence="1">
    <location>
        <begin position="88"/>
        <end position="105"/>
    </location>
</feature>
<dbReference type="EMBL" id="AGWK01000027">
    <property type="protein sequence ID" value="EHO71594.1"/>
    <property type="molecule type" value="Genomic_DNA"/>
</dbReference>
<evidence type="ECO:0000256" key="1">
    <source>
        <dbReference type="SAM" id="Phobius"/>
    </source>
</evidence>
<accession>H1Q1X4</accession>
<feature type="transmembrane region" description="Helical" evidence="1">
    <location>
        <begin position="7"/>
        <end position="26"/>
    </location>
</feature>